<organism evidence="2 3">
    <name type="scientific">Mesorhizobium sanjuanii</name>
    <dbReference type="NCBI Taxonomy" id="2037900"/>
    <lineage>
        <taxon>Bacteria</taxon>
        <taxon>Pseudomonadati</taxon>
        <taxon>Pseudomonadota</taxon>
        <taxon>Alphaproteobacteria</taxon>
        <taxon>Hyphomicrobiales</taxon>
        <taxon>Phyllobacteriaceae</taxon>
        <taxon>Mesorhizobium</taxon>
    </lineage>
</organism>
<gene>
    <name evidence="2" type="ORF">CN311_31010</name>
</gene>
<keyword evidence="2" id="KW-0540">Nuclease</keyword>
<proteinExistence type="predicted"/>
<evidence type="ECO:0000313" key="2">
    <source>
        <dbReference type="EMBL" id="PDQ17252.1"/>
    </source>
</evidence>
<keyword evidence="2" id="KW-0255">Endonuclease</keyword>
<evidence type="ECO:0000313" key="3">
    <source>
        <dbReference type="Proteomes" id="UP000219182"/>
    </source>
</evidence>
<name>A0A2A6F621_9HYPH</name>
<dbReference type="EMBL" id="NWQG01000285">
    <property type="protein sequence ID" value="PDQ17252.1"/>
    <property type="molecule type" value="Genomic_DNA"/>
</dbReference>
<comment type="caution">
    <text evidence="2">The sequence shown here is derived from an EMBL/GenBank/DDBJ whole genome shotgun (WGS) entry which is preliminary data.</text>
</comment>
<feature type="non-terminal residue" evidence="2">
    <location>
        <position position="1"/>
    </location>
</feature>
<dbReference type="Gene3D" id="3.60.10.10">
    <property type="entry name" value="Endonuclease/exonuclease/phosphatase"/>
    <property type="match status" value="1"/>
</dbReference>
<dbReference type="InterPro" id="IPR036691">
    <property type="entry name" value="Endo/exonu/phosph_ase_sf"/>
</dbReference>
<sequence>APWSAAVRRVASLGKLTVMPSAGPSWIYRKLPDFLRRYAGLPIDQVFSKGGVMIHSASRLEDNGSDHLPVMVEFSLRPEEKKPVDEDETALAAIGQPVRPRG</sequence>
<reference evidence="2 3" key="1">
    <citation type="submission" date="2017-09" db="EMBL/GenBank/DDBJ databases">
        <title>Mesorhizobum sanjuanii sp. nov. isolated from nodules of Lotus tenuis in saline-alkaline lowlands of Flooding Pampa.</title>
        <authorList>
            <person name="Sannazzaro A.I."/>
            <person name="Torres Tejerizo G.A."/>
            <person name="Fontana F."/>
            <person name="Cumpa Velazquez L.M."/>
            <person name="Hansen L."/>
            <person name="Pistorio M."/>
            <person name="Estrella M.J."/>
        </authorList>
    </citation>
    <scope>NUCLEOTIDE SEQUENCE [LARGE SCALE GENOMIC DNA]</scope>
    <source>
        <strain evidence="2 3">BSA136</strain>
    </source>
</reference>
<dbReference type="Proteomes" id="UP000219182">
    <property type="component" value="Unassembled WGS sequence"/>
</dbReference>
<dbReference type="SUPFAM" id="SSF56219">
    <property type="entry name" value="DNase I-like"/>
    <property type="match status" value="1"/>
</dbReference>
<accession>A0A2A6F621</accession>
<dbReference type="GO" id="GO:0004519">
    <property type="term" value="F:endonuclease activity"/>
    <property type="evidence" value="ECO:0007669"/>
    <property type="project" value="UniProtKB-KW"/>
</dbReference>
<feature type="region of interest" description="Disordered" evidence="1">
    <location>
        <begin position="79"/>
        <end position="102"/>
    </location>
</feature>
<protein>
    <submittedName>
        <fullName evidence="2">AP endonuclease</fullName>
    </submittedName>
</protein>
<dbReference type="AlphaFoldDB" id="A0A2A6F621"/>
<keyword evidence="3" id="KW-1185">Reference proteome</keyword>
<evidence type="ECO:0000256" key="1">
    <source>
        <dbReference type="SAM" id="MobiDB-lite"/>
    </source>
</evidence>
<keyword evidence="2" id="KW-0378">Hydrolase</keyword>